<evidence type="ECO:0000256" key="1">
    <source>
        <dbReference type="SAM" id="Phobius"/>
    </source>
</evidence>
<accession>A0ABS4SYW3</accession>
<feature type="transmembrane region" description="Helical" evidence="1">
    <location>
        <begin position="6"/>
        <end position="26"/>
    </location>
</feature>
<organism evidence="2 3">
    <name type="scientific">Nesterenkonia lacusekhoensis</name>
    <dbReference type="NCBI Taxonomy" id="150832"/>
    <lineage>
        <taxon>Bacteria</taxon>
        <taxon>Bacillati</taxon>
        <taxon>Actinomycetota</taxon>
        <taxon>Actinomycetes</taxon>
        <taxon>Micrococcales</taxon>
        <taxon>Micrococcaceae</taxon>
        <taxon>Nesterenkonia</taxon>
    </lineage>
</organism>
<dbReference type="Proteomes" id="UP001519331">
    <property type="component" value="Unassembled WGS sequence"/>
</dbReference>
<proteinExistence type="predicted"/>
<evidence type="ECO:0000313" key="2">
    <source>
        <dbReference type="EMBL" id="MBP2317384.1"/>
    </source>
</evidence>
<gene>
    <name evidence="2" type="ORF">JOF45_000403</name>
</gene>
<keyword evidence="1" id="KW-0812">Transmembrane</keyword>
<name>A0ABS4SYW3_9MICC</name>
<sequence>MSTSYILALGVIYAFSAIQYLLVVRLDREVQEMERHHQQAMGELIQAKVHLAKATIQMKKGEGA</sequence>
<keyword evidence="3" id="KW-1185">Reference proteome</keyword>
<keyword evidence="1" id="KW-0472">Membrane</keyword>
<dbReference type="EMBL" id="JAGINX010000001">
    <property type="protein sequence ID" value="MBP2317384.1"/>
    <property type="molecule type" value="Genomic_DNA"/>
</dbReference>
<protein>
    <submittedName>
        <fullName evidence="2">Beta-lactamase regulating signal transducer with metallopeptidase domain</fullName>
    </submittedName>
</protein>
<dbReference type="RefSeq" id="WP_210047557.1">
    <property type="nucleotide sequence ID" value="NZ_JAGINX010000001.1"/>
</dbReference>
<keyword evidence="1" id="KW-1133">Transmembrane helix</keyword>
<comment type="caution">
    <text evidence="2">The sequence shown here is derived from an EMBL/GenBank/DDBJ whole genome shotgun (WGS) entry which is preliminary data.</text>
</comment>
<evidence type="ECO:0000313" key="3">
    <source>
        <dbReference type="Proteomes" id="UP001519331"/>
    </source>
</evidence>
<reference evidence="2 3" key="1">
    <citation type="submission" date="2021-03" db="EMBL/GenBank/DDBJ databases">
        <title>Sequencing the genomes of 1000 actinobacteria strains.</title>
        <authorList>
            <person name="Klenk H.-P."/>
        </authorList>
    </citation>
    <scope>NUCLEOTIDE SEQUENCE [LARGE SCALE GENOMIC DNA]</scope>
    <source>
        <strain evidence="2 3">DSM 12544</strain>
    </source>
</reference>